<dbReference type="PANTHER" id="PTHR31105">
    <property type="entry name" value="EXTRA-LARGE G-PROTEIN-LIKE"/>
    <property type="match status" value="1"/>
</dbReference>
<evidence type="ECO:0000313" key="5">
    <source>
        <dbReference type="EMBL" id="RHN56343.1"/>
    </source>
</evidence>
<dbReference type="Proteomes" id="UP000002051">
    <property type="component" value="Chromosome 5"/>
</dbReference>
<evidence type="ECO:0000313" key="6">
    <source>
        <dbReference type="EnsemblPlants" id="AES98399"/>
    </source>
</evidence>
<organism evidence="4 7">
    <name type="scientific">Medicago truncatula</name>
    <name type="common">Barrel medic</name>
    <name type="synonym">Medicago tribuloides</name>
    <dbReference type="NCBI Taxonomy" id="3880"/>
    <lineage>
        <taxon>Eukaryota</taxon>
        <taxon>Viridiplantae</taxon>
        <taxon>Streptophyta</taxon>
        <taxon>Embryophyta</taxon>
        <taxon>Tracheophyta</taxon>
        <taxon>Spermatophyta</taxon>
        <taxon>Magnoliopsida</taxon>
        <taxon>eudicotyledons</taxon>
        <taxon>Gunneridae</taxon>
        <taxon>Pentapetalae</taxon>
        <taxon>rosids</taxon>
        <taxon>fabids</taxon>
        <taxon>Fabales</taxon>
        <taxon>Fabaceae</taxon>
        <taxon>Papilionoideae</taxon>
        <taxon>50 kb inversion clade</taxon>
        <taxon>NPAAA clade</taxon>
        <taxon>Hologalegina</taxon>
        <taxon>IRL clade</taxon>
        <taxon>Trifolieae</taxon>
        <taxon>Medicago</taxon>
    </lineage>
</organism>
<evidence type="ECO:0000313" key="4">
    <source>
        <dbReference type="EMBL" id="AES98399.1"/>
    </source>
</evidence>
<feature type="compositionally biased region" description="Polar residues" evidence="1">
    <location>
        <begin position="430"/>
        <end position="445"/>
    </location>
</feature>
<reference evidence="5" key="5">
    <citation type="journal article" date="2018" name="Nat. Plants">
        <title>Whole-genome landscape of Medicago truncatula symbiotic genes.</title>
        <authorList>
            <person name="Pecrix Y."/>
            <person name="Gamas P."/>
            <person name="Carrere S."/>
        </authorList>
    </citation>
    <scope>NUCLEOTIDE SEQUENCE</scope>
    <source>
        <tissue evidence="5">Leaves</tissue>
    </source>
</reference>
<dbReference type="PANTHER" id="PTHR31105:SF48">
    <property type="entry name" value="DUF3133 FAMILY PROTEIN"/>
    <property type="match status" value="1"/>
</dbReference>
<reference evidence="4 7" key="1">
    <citation type="journal article" date="2011" name="Nature">
        <title>The Medicago genome provides insight into the evolution of rhizobial symbioses.</title>
        <authorList>
            <person name="Young N.D."/>
            <person name="Debelle F."/>
            <person name="Oldroyd G.E."/>
            <person name="Geurts R."/>
            <person name="Cannon S.B."/>
            <person name="Udvardi M.K."/>
            <person name="Benedito V.A."/>
            <person name="Mayer K.F."/>
            <person name="Gouzy J."/>
            <person name="Schoof H."/>
            <person name="Van de Peer Y."/>
            <person name="Proost S."/>
            <person name="Cook D.R."/>
            <person name="Meyers B.C."/>
            <person name="Spannagl M."/>
            <person name="Cheung F."/>
            <person name="De Mita S."/>
            <person name="Krishnakumar V."/>
            <person name="Gundlach H."/>
            <person name="Zhou S."/>
            <person name="Mudge J."/>
            <person name="Bharti A.K."/>
            <person name="Murray J.D."/>
            <person name="Naoumkina M.A."/>
            <person name="Rosen B."/>
            <person name="Silverstein K.A."/>
            <person name="Tang H."/>
            <person name="Rombauts S."/>
            <person name="Zhao P.X."/>
            <person name="Zhou P."/>
            <person name="Barbe V."/>
            <person name="Bardou P."/>
            <person name="Bechner M."/>
            <person name="Bellec A."/>
            <person name="Berger A."/>
            <person name="Berges H."/>
            <person name="Bidwell S."/>
            <person name="Bisseling T."/>
            <person name="Choisne N."/>
            <person name="Couloux A."/>
            <person name="Denny R."/>
            <person name="Deshpande S."/>
            <person name="Dai X."/>
            <person name="Doyle J.J."/>
            <person name="Dudez A.M."/>
            <person name="Farmer A.D."/>
            <person name="Fouteau S."/>
            <person name="Franken C."/>
            <person name="Gibelin C."/>
            <person name="Gish J."/>
            <person name="Goldstein S."/>
            <person name="Gonzalez A.J."/>
            <person name="Green P.J."/>
            <person name="Hallab A."/>
            <person name="Hartog M."/>
            <person name="Hua A."/>
            <person name="Humphray S.J."/>
            <person name="Jeong D.H."/>
            <person name="Jing Y."/>
            <person name="Jocker A."/>
            <person name="Kenton S.M."/>
            <person name="Kim D.J."/>
            <person name="Klee K."/>
            <person name="Lai H."/>
            <person name="Lang C."/>
            <person name="Lin S."/>
            <person name="Macmil S.L."/>
            <person name="Magdelenat G."/>
            <person name="Matthews L."/>
            <person name="McCorrison J."/>
            <person name="Monaghan E.L."/>
            <person name="Mun J.H."/>
            <person name="Najar F.Z."/>
            <person name="Nicholson C."/>
            <person name="Noirot C."/>
            <person name="O'Bleness M."/>
            <person name="Paule C.R."/>
            <person name="Poulain J."/>
            <person name="Prion F."/>
            <person name="Qin B."/>
            <person name="Qu C."/>
            <person name="Retzel E.F."/>
            <person name="Riddle C."/>
            <person name="Sallet E."/>
            <person name="Samain S."/>
            <person name="Samson N."/>
            <person name="Sanders I."/>
            <person name="Saurat O."/>
            <person name="Scarpelli C."/>
            <person name="Schiex T."/>
            <person name="Segurens B."/>
            <person name="Severin A.J."/>
            <person name="Sherrier D.J."/>
            <person name="Shi R."/>
            <person name="Sims S."/>
            <person name="Singer S.R."/>
            <person name="Sinharoy S."/>
            <person name="Sterck L."/>
            <person name="Viollet A."/>
            <person name="Wang B.B."/>
            <person name="Wang K."/>
            <person name="Wang M."/>
            <person name="Wang X."/>
            <person name="Warfsmann J."/>
            <person name="Weissenbach J."/>
            <person name="White D.D."/>
            <person name="White J.D."/>
            <person name="Wiley G.B."/>
            <person name="Wincker P."/>
            <person name="Xing Y."/>
            <person name="Yang L."/>
            <person name="Yao Z."/>
            <person name="Ying F."/>
            <person name="Zhai J."/>
            <person name="Zhou L."/>
            <person name="Zuber A."/>
            <person name="Denarie J."/>
            <person name="Dixon R.A."/>
            <person name="May G.D."/>
            <person name="Schwartz D.C."/>
            <person name="Rogers J."/>
            <person name="Quetier F."/>
            <person name="Town C.D."/>
            <person name="Roe B.A."/>
        </authorList>
    </citation>
    <scope>NUCLEOTIDE SEQUENCE [LARGE SCALE GENOMIC DNA]</scope>
    <source>
        <strain evidence="4">A17</strain>
        <strain evidence="6 7">cv. Jemalong A17</strain>
    </source>
</reference>
<dbReference type="PaxDb" id="3880-AES98399"/>
<dbReference type="Pfam" id="PF22910">
    <property type="entry name" value="EDR4-like_1st"/>
    <property type="match status" value="1"/>
</dbReference>
<dbReference type="GO" id="GO:1900150">
    <property type="term" value="P:regulation of defense response to fungus"/>
    <property type="evidence" value="ECO:0007669"/>
    <property type="project" value="InterPro"/>
</dbReference>
<dbReference type="Gramene" id="rna31728">
    <property type="protein sequence ID" value="RHN56343.1"/>
    <property type="gene ID" value="gene31728"/>
</dbReference>
<evidence type="ECO:0000256" key="1">
    <source>
        <dbReference type="SAM" id="MobiDB-lite"/>
    </source>
</evidence>
<feature type="compositionally biased region" description="Polar residues" evidence="1">
    <location>
        <begin position="74"/>
        <end position="90"/>
    </location>
</feature>
<dbReference type="InterPro" id="IPR055126">
    <property type="entry name" value="EDR4-like_N"/>
</dbReference>
<dbReference type="EMBL" id="PSQE01000005">
    <property type="protein sequence ID" value="RHN56343.1"/>
    <property type="molecule type" value="Genomic_DNA"/>
</dbReference>
<dbReference type="Proteomes" id="UP000265566">
    <property type="component" value="Chromosome 5"/>
</dbReference>
<feature type="compositionally biased region" description="Low complexity" evidence="1">
    <location>
        <begin position="48"/>
        <end position="57"/>
    </location>
</feature>
<evidence type="ECO:0000259" key="2">
    <source>
        <dbReference type="Pfam" id="PF11331"/>
    </source>
</evidence>
<feature type="compositionally biased region" description="Polar residues" evidence="1">
    <location>
        <begin position="896"/>
        <end position="918"/>
    </location>
</feature>
<dbReference type="InterPro" id="IPR021480">
    <property type="entry name" value="Zinc_ribbon_12"/>
</dbReference>
<feature type="region of interest" description="Disordered" evidence="1">
    <location>
        <begin position="426"/>
        <end position="445"/>
    </location>
</feature>
<reference evidence="4 7" key="2">
    <citation type="journal article" date="2014" name="BMC Genomics">
        <title>An improved genome release (version Mt4.0) for the model legume Medicago truncatula.</title>
        <authorList>
            <person name="Tang H."/>
            <person name="Krishnakumar V."/>
            <person name="Bidwell S."/>
            <person name="Rosen B."/>
            <person name="Chan A."/>
            <person name="Zhou S."/>
            <person name="Gentzbittel L."/>
            <person name="Childs K.L."/>
            <person name="Yandell M."/>
            <person name="Gundlach H."/>
            <person name="Mayer K.F."/>
            <person name="Schwartz D.C."/>
            <person name="Town C.D."/>
        </authorList>
    </citation>
    <scope>GENOME REANNOTATION</scope>
    <source>
        <strain evidence="6 7">cv. Jemalong A17</strain>
    </source>
</reference>
<feature type="domain" description="Enhanced disease resistance 4-like N-terminal" evidence="3">
    <location>
        <begin position="8"/>
        <end position="41"/>
    </location>
</feature>
<name>G7KD97_MEDTR</name>
<feature type="compositionally biased region" description="Polar residues" evidence="1">
    <location>
        <begin position="875"/>
        <end position="885"/>
    </location>
</feature>
<feature type="compositionally biased region" description="Basic and acidic residues" evidence="1">
    <location>
        <begin position="835"/>
        <end position="847"/>
    </location>
</feature>
<dbReference type="EnsemblPlants" id="AES98399">
    <property type="protein sequence ID" value="AES98399"/>
    <property type="gene ID" value="MTR_5g068060"/>
</dbReference>
<gene>
    <name evidence="6" type="primary">11410873</name>
    <name evidence="4" type="ordered locus">MTR_5g068060</name>
    <name evidence="5" type="ORF">MtrunA17_Chr5g0428461</name>
</gene>
<reference evidence="6" key="3">
    <citation type="submission" date="2015-04" db="UniProtKB">
        <authorList>
            <consortium name="EnsemblPlants"/>
        </authorList>
    </citation>
    <scope>IDENTIFICATION</scope>
    <source>
        <strain evidence="6">cv. Jemalong A17</strain>
    </source>
</reference>
<dbReference type="InterPro" id="IPR040244">
    <property type="entry name" value="EDR4-like"/>
</dbReference>
<protein>
    <submittedName>
        <fullName evidence="4">DUF3133 family protein</fullName>
    </submittedName>
    <submittedName>
        <fullName evidence="5">Putative zinc-ribbon domain, plant protein</fullName>
    </submittedName>
</protein>
<keyword evidence="7" id="KW-1185">Reference proteome</keyword>
<sequence>MSSESAPKPRFVLCPKCRLLLQEPQNFDVYKCGGCGTTLQAKKRKSRAANSESSSNETDAAAPRNASDLVSGDKQYSNGEKLVSPQNNVSIEKASDSLSVDSSSEGNEGRNQIENSECNGKQPVTTQENGSREKASFSSSGECSSEENIERGQIENGECNEEKTVNSQENILREKITSSSSGECSLDGSGERGQMEKGECNEEQPVISQENDLREKATSSSEEFSLDGNSGRIQIENGKCDEEKLVPFNLSDEEPEDEVDIYKLSDIRRHTVSNRGYSNELPQASAEVIADNSVEKENETNLKLEEQINGNMPLEQTGNRLISALDSAPNNADLKELNGENLSLQRTEEDIGGNACTDERLSTENFASEKGNISYVSRPELKEGTSDNHAYSPKHIRHSFDGLRSAGTFDSAEVNNLSLEINGGLGELSKSPTTRSSHAYDGSVSSNDGMDEQFLGQNLYSFKGGSRKGKGAVKSSMLYEDVEMRSQSNFPNRMYQNEVLETDRGDHANRMRTKTDEFPFPYKMPLHGSSPHSGYESGSPSNQIYNELYLSSSYVSPDSVEDPDQEKMKLLRMVYKLQDQLNRTNHANKETNERLSARNHISSYQSDDSHEGRFYHGLDYPRGDANASYSHGINMHQRRHNFSHVPYSTEPTSNAHHIDHPYFNCCPQEGQHVGEFPLCFPYQREDLYRPHPVHSRCLSQHSYPSSPQWLINSKHVHGRETKSCDQRYRATEMNYTRTRDKPSFTKRHYRPVAGAAPFVTCHKCLNLLQLPADFLLFRRVCHKLKCGACQKVLKFSLQNKSHIISYTPNAVGPPSSDLDMKNKPINGINTQSEPHVADRVSYSDDYGHSVSKSYSSEGDPVSVAPLHNLHEGTHDNPSVSPSTIDAITEKEKTASRGPSTSKAPSNMSSEGESPQSLPKPSALHQLMGYASPSQVLRGAPVSNEGKEVMKYIFGEAGHYY</sequence>
<accession>G7KD97</accession>
<dbReference type="AlphaFoldDB" id="G7KD97"/>
<evidence type="ECO:0000259" key="3">
    <source>
        <dbReference type="Pfam" id="PF22910"/>
    </source>
</evidence>
<proteinExistence type="predicted"/>
<feature type="region of interest" description="Disordered" evidence="1">
    <location>
        <begin position="39"/>
        <end position="238"/>
    </location>
</feature>
<dbReference type="Pfam" id="PF11331">
    <property type="entry name" value="Zn_ribbon_12"/>
    <property type="match status" value="1"/>
</dbReference>
<dbReference type="HOGENOM" id="CLU_009883_0_0_1"/>
<dbReference type="EMBL" id="CM001221">
    <property type="protein sequence ID" value="AES98399.1"/>
    <property type="molecule type" value="Genomic_DNA"/>
</dbReference>
<dbReference type="OrthoDB" id="1930285at2759"/>
<feature type="compositionally biased region" description="Basic and acidic residues" evidence="1">
    <location>
        <begin position="189"/>
        <end position="200"/>
    </location>
</feature>
<dbReference type="OMA" id="NCILEED"/>
<feature type="compositionally biased region" description="Low complexity" evidence="1">
    <location>
        <begin position="178"/>
        <end position="188"/>
    </location>
</feature>
<evidence type="ECO:0000313" key="7">
    <source>
        <dbReference type="Proteomes" id="UP000002051"/>
    </source>
</evidence>
<dbReference type="KEGG" id="mtr:11410873"/>
<dbReference type="eggNOG" id="ENOG502QS0Z">
    <property type="taxonomic scope" value="Eukaryota"/>
</dbReference>
<feature type="region of interest" description="Disordered" evidence="1">
    <location>
        <begin position="808"/>
        <end position="920"/>
    </location>
</feature>
<evidence type="ECO:0000313" key="8">
    <source>
        <dbReference type="Proteomes" id="UP000265566"/>
    </source>
</evidence>
<reference evidence="8" key="4">
    <citation type="journal article" date="2018" name="Nat. Plants">
        <title>Whole-genome landscape of Medicago truncatula symbiotic genes.</title>
        <authorList>
            <person name="Pecrix Y."/>
            <person name="Staton S.E."/>
            <person name="Sallet E."/>
            <person name="Lelandais-Briere C."/>
            <person name="Moreau S."/>
            <person name="Carrere S."/>
            <person name="Blein T."/>
            <person name="Jardinaud M.F."/>
            <person name="Latrasse D."/>
            <person name="Zouine M."/>
            <person name="Zahm M."/>
            <person name="Kreplak J."/>
            <person name="Mayjonade B."/>
            <person name="Satge C."/>
            <person name="Perez M."/>
            <person name="Cauet S."/>
            <person name="Marande W."/>
            <person name="Chantry-Darmon C."/>
            <person name="Lopez-Roques C."/>
            <person name="Bouchez O."/>
            <person name="Berard A."/>
            <person name="Debelle F."/>
            <person name="Munos S."/>
            <person name="Bendahmane A."/>
            <person name="Berges H."/>
            <person name="Niebel A."/>
            <person name="Buitink J."/>
            <person name="Frugier F."/>
            <person name="Benhamed M."/>
            <person name="Crespi M."/>
            <person name="Gouzy J."/>
            <person name="Gamas P."/>
        </authorList>
    </citation>
    <scope>NUCLEOTIDE SEQUENCE [LARGE SCALE GENOMIC DNA]</scope>
    <source>
        <strain evidence="8">cv. Jemalong A17</strain>
    </source>
</reference>
<feature type="compositionally biased region" description="Polar residues" evidence="1">
    <location>
        <begin position="218"/>
        <end position="232"/>
    </location>
</feature>
<feature type="domain" description="Probable zinc-ribbon" evidence="2">
    <location>
        <begin position="753"/>
        <end position="797"/>
    </location>
</feature>
<feature type="compositionally biased region" description="Polar residues" evidence="1">
    <location>
        <begin position="105"/>
        <end position="129"/>
    </location>
</feature>